<protein>
    <recommendedName>
        <fullName evidence="1">glutathione transferase</fullName>
        <ecNumber evidence="1">2.5.1.18</ecNumber>
    </recommendedName>
</protein>
<dbReference type="GO" id="GO:0004364">
    <property type="term" value="F:glutathione transferase activity"/>
    <property type="evidence" value="ECO:0007669"/>
    <property type="project" value="UniProtKB-EC"/>
</dbReference>
<dbReference type="Proteomes" id="UP000192578">
    <property type="component" value="Unassembled WGS sequence"/>
</dbReference>
<dbReference type="InterPro" id="IPR036282">
    <property type="entry name" value="Glutathione-S-Trfase_C_sf"/>
</dbReference>
<comment type="caution">
    <text evidence="7">The sequence shown here is derived from an EMBL/GenBank/DDBJ whole genome shotgun (WGS) entry which is preliminary data.</text>
</comment>
<dbReference type="InterPro" id="IPR004045">
    <property type="entry name" value="Glutathione_S-Trfase_N"/>
</dbReference>
<dbReference type="SUPFAM" id="SSF47616">
    <property type="entry name" value="GST C-terminal domain-like"/>
    <property type="match status" value="1"/>
</dbReference>
<dbReference type="PANTHER" id="PTHR11571">
    <property type="entry name" value="GLUTATHIONE S-TRANSFERASE"/>
    <property type="match status" value="1"/>
</dbReference>
<dbReference type="GO" id="GO:0004602">
    <property type="term" value="F:glutathione peroxidase activity"/>
    <property type="evidence" value="ECO:0007669"/>
    <property type="project" value="UniProtKB-ARBA"/>
</dbReference>
<evidence type="ECO:0000256" key="1">
    <source>
        <dbReference type="ARBA" id="ARBA00012452"/>
    </source>
</evidence>
<evidence type="ECO:0000256" key="3">
    <source>
        <dbReference type="ARBA" id="ARBA00038317"/>
    </source>
</evidence>
<dbReference type="EC" id="2.5.1.18" evidence="1"/>
<gene>
    <name evidence="7" type="ORF">BV898_08927</name>
</gene>
<comment type="catalytic activity">
    <reaction evidence="4">
        <text>RX + glutathione = an S-substituted glutathione + a halide anion + H(+)</text>
        <dbReference type="Rhea" id="RHEA:16437"/>
        <dbReference type="ChEBI" id="CHEBI:15378"/>
        <dbReference type="ChEBI" id="CHEBI:16042"/>
        <dbReference type="ChEBI" id="CHEBI:17792"/>
        <dbReference type="ChEBI" id="CHEBI:57925"/>
        <dbReference type="ChEBI" id="CHEBI:90779"/>
        <dbReference type="EC" id="2.5.1.18"/>
    </reaction>
</comment>
<evidence type="ECO:0000256" key="2">
    <source>
        <dbReference type="ARBA" id="ARBA00022679"/>
    </source>
</evidence>
<evidence type="ECO:0000259" key="6">
    <source>
        <dbReference type="PROSITE" id="PS50405"/>
    </source>
</evidence>
<dbReference type="FunFam" id="3.40.30.10:FF:000035">
    <property type="entry name" value="hematopoietic prostaglandin D synthase"/>
    <property type="match status" value="1"/>
</dbReference>
<evidence type="ECO:0000256" key="4">
    <source>
        <dbReference type="ARBA" id="ARBA00047960"/>
    </source>
</evidence>
<dbReference type="CDD" id="cd03039">
    <property type="entry name" value="GST_N_Sigma_like"/>
    <property type="match status" value="1"/>
</dbReference>
<dbReference type="SFLD" id="SFLDG00363">
    <property type="entry name" value="AMPS_(cytGST):_Alpha-__Mu-__Pi"/>
    <property type="match status" value="1"/>
</dbReference>
<dbReference type="Pfam" id="PF14497">
    <property type="entry name" value="GST_C_3"/>
    <property type="match status" value="1"/>
</dbReference>
<dbReference type="InterPro" id="IPR036249">
    <property type="entry name" value="Thioredoxin-like_sf"/>
</dbReference>
<proteinExistence type="inferred from homology"/>
<sequence length="203" mass="23103">MSSPQYKLVYFNARGLAEAARFIFAYSKVAYEDVRIEQEAWPALKSKTPFLQLPYLEINGKPYGQSAAFTRLLAKKYKLAGTTDEEQAQVDAIVDYMKDVVASMIKWFTEKDEAVKAKLLEEFRTVSLPSQLDVLQQHLGKADYFVPSGPTFADFSVASMLFTIVKYFPGTLDKHPQLKEHMDRVHALPGIKEWVAKRPESQN</sequence>
<dbReference type="FunFam" id="1.20.1050.10:FF:000030">
    <property type="entry name" value="Glutathione S-transferase S1"/>
    <property type="match status" value="1"/>
</dbReference>
<dbReference type="PANTHER" id="PTHR11571:SF224">
    <property type="entry name" value="HEMATOPOIETIC PROSTAGLANDIN D SYNTHASE"/>
    <property type="match status" value="1"/>
</dbReference>
<dbReference type="CDD" id="cd03192">
    <property type="entry name" value="GST_C_Sigma_like"/>
    <property type="match status" value="1"/>
</dbReference>
<dbReference type="InterPro" id="IPR004046">
    <property type="entry name" value="GST_C"/>
</dbReference>
<accession>A0A1W0WNX8</accession>
<dbReference type="PROSITE" id="PS50404">
    <property type="entry name" value="GST_NTER"/>
    <property type="match status" value="1"/>
</dbReference>
<evidence type="ECO:0000313" key="8">
    <source>
        <dbReference type="Proteomes" id="UP000192578"/>
    </source>
</evidence>
<dbReference type="AlphaFoldDB" id="A0A1W0WNX8"/>
<dbReference type="InterPro" id="IPR050213">
    <property type="entry name" value="GST_superfamily"/>
</dbReference>
<keyword evidence="2" id="KW-0808">Transferase</keyword>
<feature type="domain" description="GST C-terminal" evidence="6">
    <location>
        <begin position="83"/>
        <end position="203"/>
    </location>
</feature>
<dbReference type="EMBL" id="MTYJ01000068">
    <property type="protein sequence ID" value="OQV16921.1"/>
    <property type="molecule type" value="Genomic_DNA"/>
</dbReference>
<dbReference type="SFLD" id="SFLDS00019">
    <property type="entry name" value="Glutathione_Transferase_(cytos"/>
    <property type="match status" value="1"/>
</dbReference>
<reference evidence="8" key="1">
    <citation type="submission" date="2017-01" db="EMBL/GenBank/DDBJ databases">
        <title>Comparative genomics of anhydrobiosis in the tardigrade Hypsibius dujardini.</title>
        <authorList>
            <person name="Yoshida Y."/>
            <person name="Koutsovoulos G."/>
            <person name="Laetsch D."/>
            <person name="Stevens L."/>
            <person name="Kumar S."/>
            <person name="Horikawa D."/>
            <person name="Ishino K."/>
            <person name="Komine S."/>
            <person name="Tomita M."/>
            <person name="Blaxter M."/>
            <person name="Arakawa K."/>
        </authorList>
    </citation>
    <scope>NUCLEOTIDE SEQUENCE [LARGE SCALE GENOMIC DNA]</scope>
    <source>
        <strain evidence="8">Z151</strain>
    </source>
</reference>
<dbReference type="SUPFAM" id="SSF52833">
    <property type="entry name" value="Thioredoxin-like"/>
    <property type="match status" value="1"/>
</dbReference>
<evidence type="ECO:0000313" key="7">
    <source>
        <dbReference type="EMBL" id="OQV16921.1"/>
    </source>
</evidence>
<comment type="similarity">
    <text evidence="3">Belongs to the GST superfamily. Sigma family.</text>
</comment>
<evidence type="ECO:0000259" key="5">
    <source>
        <dbReference type="PROSITE" id="PS50404"/>
    </source>
</evidence>
<keyword evidence="8" id="KW-1185">Reference proteome</keyword>
<dbReference type="Pfam" id="PF02798">
    <property type="entry name" value="GST_N"/>
    <property type="match status" value="1"/>
</dbReference>
<feature type="domain" description="GST N-terminal" evidence="5">
    <location>
        <begin position="4"/>
        <end position="81"/>
    </location>
</feature>
<name>A0A1W0WNX8_HYPEX</name>
<dbReference type="InterPro" id="IPR040079">
    <property type="entry name" value="Glutathione_S-Trfase"/>
</dbReference>
<dbReference type="OrthoDB" id="414243at2759"/>
<dbReference type="Gene3D" id="1.20.1050.10">
    <property type="match status" value="1"/>
</dbReference>
<organism evidence="7 8">
    <name type="scientific">Hypsibius exemplaris</name>
    <name type="common">Freshwater tardigrade</name>
    <dbReference type="NCBI Taxonomy" id="2072580"/>
    <lineage>
        <taxon>Eukaryota</taxon>
        <taxon>Metazoa</taxon>
        <taxon>Ecdysozoa</taxon>
        <taxon>Tardigrada</taxon>
        <taxon>Eutardigrada</taxon>
        <taxon>Parachela</taxon>
        <taxon>Hypsibioidea</taxon>
        <taxon>Hypsibiidae</taxon>
        <taxon>Hypsibius</taxon>
    </lineage>
</organism>
<dbReference type="SFLD" id="SFLDG01205">
    <property type="entry name" value="AMPS.1"/>
    <property type="match status" value="1"/>
</dbReference>
<dbReference type="InterPro" id="IPR010987">
    <property type="entry name" value="Glutathione-S-Trfase_C-like"/>
</dbReference>
<dbReference type="Gene3D" id="3.40.30.10">
    <property type="entry name" value="Glutaredoxin"/>
    <property type="match status" value="1"/>
</dbReference>
<dbReference type="GO" id="GO:0006749">
    <property type="term" value="P:glutathione metabolic process"/>
    <property type="evidence" value="ECO:0007669"/>
    <property type="project" value="TreeGrafter"/>
</dbReference>
<dbReference type="PROSITE" id="PS50405">
    <property type="entry name" value="GST_CTER"/>
    <property type="match status" value="1"/>
</dbReference>